<dbReference type="PROSITE" id="PS50119">
    <property type="entry name" value="ZF_BBOX"/>
    <property type="match status" value="1"/>
</dbReference>
<evidence type="ECO:0000313" key="3">
    <source>
        <dbReference type="EMBL" id="KAK9202490.1"/>
    </source>
</evidence>
<accession>A0AAP0QPR5</accession>
<proteinExistence type="predicted"/>
<evidence type="ECO:0000259" key="2">
    <source>
        <dbReference type="PROSITE" id="PS50119"/>
    </source>
</evidence>
<gene>
    <name evidence="3" type="ORF">WN944_017701</name>
</gene>
<keyword evidence="1" id="KW-0863">Zinc-finger</keyword>
<keyword evidence="4" id="KW-1185">Reference proteome</keyword>
<dbReference type="CDD" id="cd19756">
    <property type="entry name" value="Bbox2"/>
    <property type="match status" value="1"/>
</dbReference>
<evidence type="ECO:0000313" key="4">
    <source>
        <dbReference type="Proteomes" id="UP001428341"/>
    </source>
</evidence>
<dbReference type="EMBL" id="JBCGBO010000005">
    <property type="protein sequence ID" value="KAK9202490.1"/>
    <property type="molecule type" value="Genomic_DNA"/>
</dbReference>
<dbReference type="InterPro" id="IPR006734">
    <property type="entry name" value="PLATZ"/>
</dbReference>
<keyword evidence="1" id="KW-0479">Metal-binding</keyword>
<dbReference type="PANTHER" id="PTHR31065">
    <property type="entry name" value="PLATZ TRANSCRIPTION FACTOR FAMILY PROTEIN"/>
    <property type="match status" value="1"/>
</dbReference>
<feature type="domain" description="B box-type" evidence="2">
    <location>
        <begin position="24"/>
        <end position="62"/>
    </location>
</feature>
<protein>
    <recommendedName>
        <fullName evidence="2">B box-type domain-containing protein</fullName>
    </recommendedName>
</protein>
<dbReference type="GO" id="GO:0008270">
    <property type="term" value="F:zinc ion binding"/>
    <property type="evidence" value="ECO:0007669"/>
    <property type="project" value="UniProtKB-KW"/>
</dbReference>
<dbReference type="PANTHER" id="PTHR31065:SF1">
    <property type="entry name" value="OS09G0116050 PROTEIN"/>
    <property type="match status" value="1"/>
</dbReference>
<sequence>MQLVSSHLPRWLEVLFTEKFFNGCMIHEEERKNEKNIYCLDCCTSLCPHCLSLHGSHRLLQIRRYVYQDVIRLDDAAKLVDCDYVQPYINNGAKVIFLNQRPQSRTRSSGNICSTCDRSLQDSYLFCCLSCKIDYLIRIEGGLSKFFFECNFLPLPESSFENGLMTPDSILEPVGPTRTFSGSDGYGGALASCDTIKIVKKKRSSITACRSVCSPVPEMSVGLMNRRKKTPQRAPLY</sequence>
<name>A0AAP0QPR5_9ROSI</name>
<reference evidence="3 4" key="1">
    <citation type="submission" date="2024-05" db="EMBL/GenBank/DDBJ databases">
        <title>Haplotype-resolved chromosome-level genome assembly of Huyou (Citrus changshanensis).</title>
        <authorList>
            <person name="Miao C."/>
            <person name="Chen W."/>
            <person name="Wu Y."/>
            <person name="Wang L."/>
            <person name="Zhao S."/>
            <person name="Grierson D."/>
            <person name="Xu C."/>
            <person name="Chen K."/>
        </authorList>
    </citation>
    <scope>NUCLEOTIDE SEQUENCE [LARGE SCALE GENOMIC DNA]</scope>
    <source>
        <strain evidence="3">01-14</strain>
        <tissue evidence="3">Leaf</tissue>
    </source>
</reference>
<dbReference type="Proteomes" id="UP001428341">
    <property type="component" value="Unassembled WGS sequence"/>
</dbReference>
<dbReference type="Pfam" id="PF04640">
    <property type="entry name" value="PLATZ"/>
    <property type="match status" value="1"/>
</dbReference>
<dbReference type="InterPro" id="IPR000315">
    <property type="entry name" value="Znf_B-box"/>
</dbReference>
<organism evidence="3 4">
    <name type="scientific">Citrus x changshan-huyou</name>
    <dbReference type="NCBI Taxonomy" id="2935761"/>
    <lineage>
        <taxon>Eukaryota</taxon>
        <taxon>Viridiplantae</taxon>
        <taxon>Streptophyta</taxon>
        <taxon>Embryophyta</taxon>
        <taxon>Tracheophyta</taxon>
        <taxon>Spermatophyta</taxon>
        <taxon>Magnoliopsida</taxon>
        <taxon>eudicotyledons</taxon>
        <taxon>Gunneridae</taxon>
        <taxon>Pentapetalae</taxon>
        <taxon>rosids</taxon>
        <taxon>malvids</taxon>
        <taxon>Sapindales</taxon>
        <taxon>Rutaceae</taxon>
        <taxon>Aurantioideae</taxon>
        <taxon>Citrus</taxon>
    </lineage>
</organism>
<evidence type="ECO:0000256" key="1">
    <source>
        <dbReference type="PROSITE-ProRule" id="PRU00024"/>
    </source>
</evidence>
<comment type="caution">
    <text evidence="3">The sequence shown here is derived from an EMBL/GenBank/DDBJ whole genome shotgun (WGS) entry which is preliminary data.</text>
</comment>
<dbReference type="AlphaFoldDB" id="A0AAP0QPR5"/>
<keyword evidence="1" id="KW-0862">Zinc</keyword>